<dbReference type="EMBL" id="BTRK01000004">
    <property type="protein sequence ID" value="GMR45839.1"/>
    <property type="molecule type" value="Genomic_DNA"/>
</dbReference>
<gene>
    <name evidence="2" type="ORF">PMAYCL1PPCAC_16034</name>
</gene>
<accession>A0AAN5HYV4</accession>
<dbReference type="Proteomes" id="UP001328107">
    <property type="component" value="Unassembled WGS sequence"/>
</dbReference>
<reference evidence="3" key="1">
    <citation type="submission" date="2022-10" db="EMBL/GenBank/DDBJ databases">
        <title>Genome assembly of Pristionchus species.</title>
        <authorList>
            <person name="Yoshida K."/>
            <person name="Sommer R.J."/>
        </authorList>
    </citation>
    <scope>NUCLEOTIDE SEQUENCE [LARGE SCALE GENOMIC DNA]</scope>
    <source>
        <strain evidence="3">RS5460</strain>
    </source>
</reference>
<name>A0AAN5HYV4_9BILA</name>
<evidence type="ECO:0000313" key="3">
    <source>
        <dbReference type="Proteomes" id="UP001328107"/>
    </source>
</evidence>
<keyword evidence="3" id="KW-1185">Reference proteome</keyword>
<dbReference type="AlphaFoldDB" id="A0AAN5HYV4"/>
<proteinExistence type="predicted"/>
<evidence type="ECO:0000313" key="2">
    <source>
        <dbReference type="EMBL" id="GMR45839.1"/>
    </source>
</evidence>
<feature type="region of interest" description="Disordered" evidence="1">
    <location>
        <begin position="24"/>
        <end position="54"/>
    </location>
</feature>
<organism evidence="2 3">
    <name type="scientific">Pristionchus mayeri</name>
    <dbReference type="NCBI Taxonomy" id="1317129"/>
    <lineage>
        <taxon>Eukaryota</taxon>
        <taxon>Metazoa</taxon>
        <taxon>Ecdysozoa</taxon>
        <taxon>Nematoda</taxon>
        <taxon>Chromadorea</taxon>
        <taxon>Rhabditida</taxon>
        <taxon>Rhabditina</taxon>
        <taxon>Diplogasteromorpha</taxon>
        <taxon>Diplogasteroidea</taxon>
        <taxon>Neodiplogasteridae</taxon>
        <taxon>Pristionchus</taxon>
    </lineage>
</organism>
<sequence>MPSIQKNSSLHYFRDCRKNVSGQLILTKRQNKQRRDRREDREKQRTKRRMRTKRRNRKMMRMFWTKENLFVNVWRKIKRKSMNKFQHCEYCLFELLFFFLFRFA</sequence>
<evidence type="ECO:0000256" key="1">
    <source>
        <dbReference type="SAM" id="MobiDB-lite"/>
    </source>
</evidence>
<feature type="non-terminal residue" evidence="2">
    <location>
        <position position="104"/>
    </location>
</feature>
<protein>
    <submittedName>
        <fullName evidence="2">Uncharacterized protein</fullName>
    </submittedName>
</protein>
<comment type="caution">
    <text evidence="2">The sequence shown here is derived from an EMBL/GenBank/DDBJ whole genome shotgun (WGS) entry which is preliminary data.</text>
</comment>
<feature type="compositionally biased region" description="Basic residues" evidence="1">
    <location>
        <begin position="44"/>
        <end position="54"/>
    </location>
</feature>